<evidence type="ECO:0000256" key="1">
    <source>
        <dbReference type="SAM" id="SignalP"/>
    </source>
</evidence>
<evidence type="ECO:0000313" key="3">
    <source>
        <dbReference type="Proteomes" id="UP001446871"/>
    </source>
</evidence>
<proteinExistence type="predicted"/>
<reference evidence="2 3" key="1">
    <citation type="submission" date="2023-01" db="EMBL/GenBank/DDBJ databases">
        <title>Analysis of 21 Apiospora genomes using comparative genomics revels a genus with tremendous synthesis potential of carbohydrate active enzymes and secondary metabolites.</title>
        <authorList>
            <person name="Sorensen T."/>
        </authorList>
    </citation>
    <scope>NUCLEOTIDE SEQUENCE [LARGE SCALE GENOMIC DNA]</scope>
    <source>
        <strain evidence="2 3">CBS 83171</strain>
    </source>
</reference>
<protein>
    <submittedName>
        <fullName evidence="2">Uncharacterized protein</fullName>
    </submittedName>
</protein>
<keyword evidence="1" id="KW-0732">Signal</keyword>
<comment type="caution">
    <text evidence="2">The sequence shown here is derived from an EMBL/GenBank/DDBJ whole genome shotgun (WGS) entry which is preliminary data.</text>
</comment>
<keyword evidence="3" id="KW-1185">Reference proteome</keyword>
<accession>A0ABR1UYS5</accession>
<feature type="signal peptide" evidence="1">
    <location>
        <begin position="1"/>
        <end position="24"/>
    </location>
</feature>
<name>A0ABR1UYS5_9PEZI</name>
<gene>
    <name evidence="2" type="ORF">PG996_007882</name>
</gene>
<evidence type="ECO:0000313" key="2">
    <source>
        <dbReference type="EMBL" id="KAK8063230.1"/>
    </source>
</evidence>
<sequence length="309" mass="34552">MAPLLRDPSVLDLLLTCLTAQLRAHTIGPNVPRRYYGALPPLVDLPCPLDNMLDSINSFPPLVPGLTFEQLIHCGNGNSPSNQKSVVLRWLCSKFQGMIVPSTPSDTVAFTLPLRNPGVTTQTSFVLMNGQPEAQSKFEQQLKDDHNGLIGGIAAFHGTPPHNIFNIICNGLNQNKVSGGNVYYSREPAVSIFYTWRALTPEQSRIIAEGWSNSQFKGHSVLLGVEVAKPGIFYGPDHETNSHQDTVMVRHVFVLPPGVEETYRDLYGHEYWIQDEQIRWRMENTFRRIHDGRLLAEASADRVERSPLN</sequence>
<feature type="chain" id="PRO_5046301998" evidence="1">
    <location>
        <begin position="25"/>
        <end position="309"/>
    </location>
</feature>
<dbReference type="SUPFAM" id="SSF56399">
    <property type="entry name" value="ADP-ribosylation"/>
    <property type="match status" value="1"/>
</dbReference>
<dbReference type="Proteomes" id="UP001446871">
    <property type="component" value="Unassembled WGS sequence"/>
</dbReference>
<organism evidence="2 3">
    <name type="scientific">Apiospora saccharicola</name>
    <dbReference type="NCBI Taxonomy" id="335842"/>
    <lineage>
        <taxon>Eukaryota</taxon>
        <taxon>Fungi</taxon>
        <taxon>Dikarya</taxon>
        <taxon>Ascomycota</taxon>
        <taxon>Pezizomycotina</taxon>
        <taxon>Sordariomycetes</taxon>
        <taxon>Xylariomycetidae</taxon>
        <taxon>Amphisphaeriales</taxon>
        <taxon>Apiosporaceae</taxon>
        <taxon>Apiospora</taxon>
    </lineage>
</organism>
<dbReference type="EMBL" id="JAQQWM010000005">
    <property type="protein sequence ID" value="KAK8063230.1"/>
    <property type="molecule type" value="Genomic_DNA"/>
</dbReference>